<evidence type="ECO:0000313" key="2">
    <source>
        <dbReference type="EMBL" id="UPV76640.1"/>
    </source>
</evidence>
<protein>
    <submittedName>
        <fullName evidence="2">Uncharacterized protein</fullName>
    </submittedName>
</protein>
<gene>
    <name evidence="2" type="ORF">M0R89_19095</name>
</gene>
<dbReference type="AlphaFoldDB" id="A0A8U0I042"/>
<evidence type="ECO:0000313" key="3">
    <source>
        <dbReference type="Proteomes" id="UP000830729"/>
    </source>
</evidence>
<keyword evidence="2" id="KW-0614">Plasmid</keyword>
<dbReference type="EMBL" id="CP096660">
    <property type="protein sequence ID" value="UPV76640.1"/>
    <property type="molecule type" value="Genomic_DNA"/>
</dbReference>
<evidence type="ECO:0000256" key="1">
    <source>
        <dbReference type="SAM" id="MobiDB-lite"/>
    </source>
</evidence>
<dbReference type="RefSeq" id="WP_248652673.1">
    <property type="nucleotide sequence ID" value="NZ_CP096660.1"/>
</dbReference>
<keyword evidence="3" id="KW-1185">Reference proteome</keyword>
<dbReference type="GeneID" id="72187352"/>
<reference evidence="2 3" key="1">
    <citation type="submission" date="2022-04" db="EMBL/GenBank/DDBJ databases">
        <title>Diverse halophilic archaea isolated from saline environments.</title>
        <authorList>
            <person name="Cui H.-L."/>
        </authorList>
    </citation>
    <scope>NUCLEOTIDE SEQUENCE [LARGE SCALE GENOMIC DNA]</scope>
    <source>
        <strain evidence="2 3">XZYJT49</strain>
        <plasmid evidence="2 3">unnamed1</plasmid>
    </source>
</reference>
<name>A0A8U0I042_9EURY</name>
<dbReference type="Proteomes" id="UP000830729">
    <property type="component" value="Plasmid unnamed1"/>
</dbReference>
<proteinExistence type="predicted"/>
<accession>A0A8U0I042</accession>
<geneLocation type="plasmid" evidence="2 3">
    <name>unnamed1</name>
</geneLocation>
<dbReference type="KEGG" id="halx:M0R89_19095"/>
<sequence length="331" mass="35772">MTNNHNYNTPSKGTTNWHTPLNENFERIDTDIEIRDAESNLDSYKPKQGAKFLATDTENEFIGDGTSWYQLGSSGQNPTFQSVSAANAEIGSAAGETGWESRPFITNGPKSINVPDDYETIQGALNSVPLFLRHKYNININANKGPYDENIQVPSVFSIDHVGDRGLQAGLMINGINGKPEVNSIFVTNIVGSAVALSNLRPTSTTGVVDPTNTAAVQVHSTSGVVYMSEIDFTAFSDLYQAILLYKSAQMELVDCDFGSGNVANGVRLKQGHTSLYVRGGNTGDLRGHKYKVNGGRVFENKAQTSSWSASEGVADIESGLVIDDQGEIYT</sequence>
<feature type="region of interest" description="Disordered" evidence="1">
    <location>
        <begin position="1"/>
        <end position="20"/>
    </location>
</feature>
<organism evidence="2 3">
    <name type="scientific">Halorussus limi</name>
    <dbReference type="NCBI Taxonomy" id="2938695"/>
    <lineage>
        <taxon>Archaea</taxon>
        <taxon>Methanobacteriati</taxon>
        <taxon>Methanobacteriota</taxon>
        <taxon>Stenosarchaea group</taxon>
        <taxon>Halobacteria</taxon>
        <taxon>Halobacteriales</taxon>
        <taxon>Haladaptataceae</taxon>
        <taxon>Halorussus</taxon>
    </lineage>
</organism>